<reference evidence="2" key="2">
    <citation type="submission" date="2023-06" db="EMBL/GenBank/DDBJ databases">
        <authorList>
            <consortium name="Lawrence Berkeley National Laboratory"/>
            <person name="Haridas S."/>
            <person name="Hensen N."/>
            <person name="Bonometti L."/>
            <person name="Westerberg I."/>
            <person name="Brannstrom I.O."/>
            <person name="Guillou S."/>
            <person name="Cros-Aarteil S."/>
            <person name="Calhoun S."/>
            <person name="Kuo A."/>
            <person name="Mondo S."/>
            <person name="Pangilinan J."/>
            <person name="Riley R."/>
            <person name="Labutti K."/>
            <person name="Andreopoulos B."/>
            <person name="Lipzen A."/>
            <person name="Chen C."/>
            <person name="Yanf M."/>
            <person name="Daum C."/>
            <person name="Ng V."/>
            <person name="Clum A."/>
            <person name="Steindorff A."/>
            <person name="Ohm R."/>
            <person name="Martin F."/>
            <person name="Silar P."/>
            <person name="Natvig D."/>
            <person name="Lalanne C."/>
            <person name="Gautier V."/>
            <person name="Ament-Velasquez S.L."/>
            <person name="Kruys A."/>
            <person name="Hutchinson M.I."/>
            <person name="Powell A.J."/>
            <person name="Barry K."/>
            <person name="Miller A.N."/>
            <person name="Grigoriev I.V."/>
            <person name="Debuchy R."/>
            <person name="Gladieux P."/>
            <person name="Thoren M.H."/>
            <person name="Johannesson H."/>
        </authorList>
    </citation>
    <scope>NUCLEOTIDE SEQUENCE</scope>
    <source>
        <strain evidence="2">CBS 958.72</strain>
    </source>
</reference>
<protein>
    <submittedName>
        <fullName evidence="2">Uncharacterized protein</fullName>
    </submittedName>
</protein>
<feature type="region of interest" description="Disordered" evidence="1">
    <location>
        <begin position="54"/>
        <end position="179"/>
    </location>
</feature>
<feature type="compositionally biased region" description="Low complexity" evidence="1">
    <location>
        <begin position="207"/>
        <end position="222"/>
    </location>
</feature>
<organism evidence="2 3">
    <name type="scientific">Lasiosphaeria ovina</name>
    <dbReference type="NCBI Taxonomy" id="92902"/>
    <lineage>
        <taxon>Eukaryota</taxon>
        <taxon>Fungi</taxon>
        <taxon>Dikarya</taxon>
        <taxon>Ascomycota</taxon>
        <taxon>Pezizomycotina</taxon>
        <taxon>Sordariomycetes</taxon>
        <taxon>Sordariomycetidae</taxon>
        <taxon>Sordariales</taxon>
        <taxon>Lasiosphaeriaceae</taxon>
        <taxon>Lasiosphaeria</taxon>
    </lineage>
</organism>
<evidence type="ECO:0000256" key="1">
    <source>
        <dbReference type="SAM" id="MobiDB-lite"/>
    </source>
</evidence>
<feature type="compositionally biased region" description="Basic and acidic residues" evidence="1">
    <location>
        <begin position="153"/>
        <end position="167"/>
    </location>
</feature>
<evidence type="ECO:0000313" key="2">
    <source>
        <dbReference type="EMBL" id="KAK3374213.1"/>
    </source>
</evidence>
<comment type="caution">
    <text evidence="2">The sequence shown here is derived from an EMBL/GenBank/DDBJ whole genome shotgun (WGS) entry which is preliminary data.</text>
</comment>
<accession>A0AAE0KCC3</accession>
<evidence type="ECO:0000313" key="3">
    <source>
        <dbReference type="Proteomes" id="UP001287356"/>
    </source>
</evidence>
<dbReference type="Proteomes" id="UP001287356">
    <property type="component" value="Unassembled WGS sequence"/>
</dbReference>
<feature type="compositionally biased region" description="Polar residues" evidence="1">
    <location>
        <begin position="108"/>
        <end position="125"/>
    </location>
</feature>
<dbReference type="EMBL" id="JAULSN010000004">
    <property type="protein sequence ID" value="KAK3374213.1"/>
    <property type="molecule type" value="Genomic_DNA"/>
</dbReference>
<proteinExistence type="predicted"/>
<dbReference type="AlphaFoldDB" id="A0AAE0KCC3"/>
<keyword evidence="3" id="KW-1185">Reference proteome</keyword>
<sequence>MPIKTHHRSRSSIDRVFDLLADLDDTQITLLLDDLNHTTPSNVPVSSAIALFESGPNRPKRKFGRASSPVRTLHAELERRHSRRISSAPEPRPRPKTASEPPTGERPTAQNPTKQQFSELQLTTSHFDDNGGGNDDDDRPSRPSLTLFPPESPTERPKTATEPRRAESQSPRSYKRVSRPLFLSPTATAELHELLRAYLYDTSNNTPASATTSATTTPATPATGGGGGGGGGGALVSPFSFLHHPEPAVPGLDLLEPSPVRSPPHFTLDRAAAPAAIMGPTDAMCGIFEVLSR</sequence>
<name>A0AAE0KCC3_9PEZI</name>
<reference evidence="2" key="1">
    <citation type="journal article" date="2023" name="Mol. Phylogenet. Evol.">
        <title>Genome-scale phylogeny and comparative genomics of the fungal order Sordariales.</title>
        <authorList>
            <person name="Hensen N."/>
            <person name="Bonometti L."/>
            <person name="Westerberg I."/>
            <person name="Brannstrom I.O."/>
            <person name="Guillou S."/>
            <person name="Cros-Aarteil S."/>
            <person name="Calhoun S."/>
            <person name="Haridas S."/>
            <person name="Kuo A."/>
            <person name="Mondo S."/>
            <person name="Pangilinan J."/>
            <person name="Riley R."/>
            <person name="LaButti K."/>
            <person name="Andreopoulos B."/>
            <person name="Lipzen A."/>
            <person name="Chen C."/>
            <person name="Yan M."/>
            <person name="Daum C."/>
            <person name="Ng V."/>
            <person name="Clum A."/>
            <person name="Steindorff A."/>
            <person name="Ohm R.A."/>
            <person name="Martin F."/>
            <person name="Silar P."/>
            <person name="Natvig D.O."/>
            <person name="Lalanne C."/>
            <person name="Gautier V."/>
            <person name="Ament-Velasquez S.L."/>
            <person name="Kruys A."/>
            <person name="Hutchinson M.I."/>
            <person name="Powell A.J."/>
            <person name="Barry K."/>
            <person name="Miller A.N."/>
            <person name="Grigoriev I.V."/>
            <person name="Debuchy R."/>
            <person name="Gladieux P."/>
            <person name="Hiltunen Thoren M."/>
            <person name="Johannesson H."/>
        </authorList>
    </citation>
    <scope>NUCLEOTIDE SEQUENCE</scope>
    <source>
        <strain evidence="2">CBS 958.72</strain>
    </source>
</reference>
<gene>
    <name evidence="2" type="ORF">B0T24DRAFT_554124</name>
</gene>
<feature type="region of interest" description="Disordered" evidence="1">
    <location>
        <begin position="207"/>
        <end position="231"/>
    </location>
</feature>